<organism evidence="1 2">
    <name type="scientific">Helicobacter ganmani</name>
    <dbReference type="NCBI Taxonomy" id="60246"/>
    <lineage>
        <taxon>Bacteria</taxon>
        <taxon>Pseudomonadati</taxon>
        <taxon>Campylobacterota</taxon>
        <taxon>Epsilonproteobacteria</taxon>
        <taxon>Campylobacterales</taxon>
        <taxon>Helicobacteraceae</taxon>
        <taxon>Helicobacter</taxon>
    </lineage>
</organism>
<dbReference type="AlphaFoldDB" id="A0A3D8IE21"/>
<gene>
    <name evidence="1" type="ORF">CQA43_04330</name>
</gene>
<name>A0A3D8IE21_9HELI</name>
<dbReference type="RefSeq" id="WP_115551385.1">
    <property type="nucleotide sequence ID" value="NZ_CAPHNE010000002.1"/>
</dbReference>
<comment type="caution">
    <text evidence="1">The sequence shown here is derived from an EMBL/GenBank/DDBJ whole genome shotgun (WGS) entry which is preliminary data.</text>
</comment>
<sequence>MKRKEMQISVNEIVEIAFGTLLNQPSISFFNQICDEVNEIKQGDLFVANHLKKSPQEVQKEIEEAVQRGAFGILFSGNIAMSDPEVAWISVEDLEQSLIRIARHYLIVGNKILFLLNPDEYQIASQIIMPKKNLDCYCGSLVQLVRYILTSEVAYILYCNARLNLDSLPKNQQEIKLLSQDKMEDSNLPFAINSYSLFGIKIFYKTLDYEIPLPKLFIQPLARVARFCEEYSLEVQMGNLNGITSFKPLYLDERGFISKPGATNKVLLACMDINLYEQYLAYFTMYAKWAHLMLFVPQIYQEIYAPYAEVRCFENHQELFEQLMHEKYNFALTLGVPTEKFEERFSYRPNEQNLFEYAHLEDIKSQNLEDKGNQ</sequence>
<reference evidence="1 2" key="1">
    <citation type="submission" date="2018-04" db="EMBL/GenBank/DDBJ databases">
        <title>Novel Campyloabacter and Helicobacter Species and Strains.</title>
        <authorList>
            <person name="Mannion A.J."/>
            <person name="Shen Z."/>
            <person name="Fox J.G."/>
        </authorList>
    </citation>
    <scope>NUCLEOTIDE SEQUENCE [LARGE SCALE GENOMIC DNA]</scope>
    <source>
        <strain evidence="1 2">MIT 99-5101</strain>
    </source>
</reference>
<dbReference type="GeneID" id="82535511"/>
<evidence type="ECO:0000313" key="2">
    <source>
        <dbReference type="Proteomes" id="UP000256650"/>
    </source>
</evidence>
<accession>A0A3D8IE21</accession>
<dbReference type="OrthoDB" id="5338390at2"/>
<dbReference type="EMBL" id="NXLS01000003">
    <property type="protein sequence ID" value="RDU63358.1"/>
    <property type="molecule type" value="Genomic_DNA"/>
</dbReference>
<keyword evidence="2" id="KW-1185">Reference proteome</keyword>
<dbReference type="Proteomes" id="UP000256650">
    <property type="component" value="Unassembled WGS sequence"/>
</dbReference>
<evidence type="ECO:0000313" key="1">
    <source>
        <dbReference type="EMBL" id="RDU63358.1"/>
    </source>
</evidence>
<proteinExistence type="predicted"/>
<protein>
    <recommendedName>
        <fullName evidence="3">Ferrochelatase</fullName>
    </recommendedName>
</protein>
<dbReference type="Gene3D" id="3.40.1390.10">
    <property type="entry name" value="MurE/MurF, N-terminal domain"/>
    <property type="match status" value="1"/>
</dbReference>
<evidence type="ECO:0008006" key="3">
    <source>
        <dbReference type="Google" id="ProtNLM"/>
    </source>
</evidence>